<feature type="region of interest" description="Disordered" evidence="1">
    <location>
        <begin position="232"/>
        <end position="256"/>
    </location>
</feature>
<feature type="region of interest" description="Disordered" evidence="1">
    <location>
        <begin position="64"/>
        <end position="92"/>
    </location>
</feature>
<organism evidence="3 4">
    <name type="scientific">Gemmatimonas groenlandica</name>
    <dbReference type="NCBI Taxonomy" id="2732249"/>
    <lineage>
        <taxon>Bacteria</taxon>
        <taxon>Pseudomonadati</taxon>
        <taxon>Gemmatimonadota</taxon>
        <taxon>Gemmatimonadia</taxon>
        <taxon>Gemmatimonadales</taxon>
        <taxon>Gemmatimonadaceae</taxon>
        <taxon>Gemmatimonas</taxon>
    </lineage>
</organism>
<dbReference type="KEGG" id="ggr:HKW67_09310"/>
<feature type="domain" description="GIY-YIG" evidence="2">
    <location>
        <begin position="134"/>
        <end position="218"/>
    </location>
</feature>
<dbReference type="InterPro" id="IPR000305">
    <property type="entry name" value="GIY-YIG_endonuc"/>
</dbReference>
<feature type="compositionally biased region" description="Basic residues" evidence="1">
    <location>
        <begin position="26"/>
        <end position="42"/>
    </location>
</feature>
<evidence type="ECO:0000256" key="1">
    <source>
        <dbReference type="SAM" id="MobiDB-lite"/>
    </source>
</evidence>
<proteinExistence type="predicted"/>
<evidence type="ECO:0000259" key="2">
    <source>
        <dbReference type="PROSITE" id="PS50164"/>
    </source>
</evidence>
<dbReference type="AlphaFoldDB" id="A0A6M4INU1"/>
<dbReference type="InterPro" id="IPR035901">
    <property type="entry name" value="GIY-YIG_endonuc_sf"/>
</dbReference>
<keyword evidence="4" id="KW-1185">Reference proteome</keyword>
<feature type="region of interest" description="Disordered" evidence="1">
    <location>
        <begin position="14"/>
        <end position="42"/>
    </location>
</feature>
<dbReference type="RefSeq" id="WP_171225126.1">
    <property type="nucleotide sequence ID" value="NZ_CP053085.1"/>
</dbReference>
<evidence type="ECO:0000313" key="3">
    <source>
        <dbReference type="EMBL" id="QJR35695.1"/>
    </source>
</evidence>
<evidence type="ECO:0000313" key="4">
    <source>
        <dbReference type="Proteomes" id="UP000500938"/>
    </source>
</evidence>
<dbReference type="EMBL" id="CP053085">
    <property type="protein sequence ID" value="QJR35695.1"/>
    <property type="molecule type" value="Genomic_DNA"/>
</dbReference>
<dbReference type="Proteomes" id="UP000500938">
    <property type="component" value="Chromosome"/>
</dbReference>
<protein>
    <recommendedName>
        <fullName evidence="2">GIY-YIG domain-containing protein</fullName>
    </recommendedName>
</protein>
<gene>
    <name evidence="3" type="ORF">HKW67_09310</name>
</gene>
<sequence>MTTILTPQHLAATGLAPQHEDEFGRARRGRFRPVRPPRPKRRRRTYVQNIIWGDNACPCVYGGGDSARRDAPDGAYDDAPPPTPDGAEEHPQDEIVARTSDELYEMLEEVQRTFHAQVAWSQPIPLANASQLPSTPGVYMVLRAGRPLYVGQSSNVQRRWLGRLETLTQLAIDPSPYKVRVGTINKTGTETRSAGSASVRRDVEAALITTSPVKLTNRSSIKPFTVGKKGATLTQVGPRGGMRTRQGVVGKSFREW</sequence>
<accession>A0A6M4INU1</accession>
<reference evidence="3 4" key="1">
    <citation type="submission" date="2020-05" db="EMBL/GenBank/DDBJ databases">
        <title>Complete genome sequence of Gemmatimonas greenlandica TET16.</title>
        <authorList>
            <person name="Zeng Y."/>
        </authorList>
    </citation>
    <scope>NUCLEOTIDE SEQUENCE [LARGE SCALE GENOMIC DNA]</scope>
    <source>
        <strain evidence="3 4">TET16</strain>
    </source>
</reference>
<dbReference type="Gene3D" id="3.40.1440.10">
    <property type="entry name" value="GIY-YIG endonuclease"/>
    <property type="match status" value="1"/>
</dbReference>
<dbReference type="PROSITE" id="PS50164">
    <property type="entry name" value="GIY_YIG"/>
    <property type="match status" value="1"/>
</dbReference>
<name>A0A6M4INU1_9BACT</name>